<evidence type="ECO:0000259" key="11">
    <source>
        <dbReference type="PROSITE" id="PS50893"/>
    </source>
</evidence>
<evidence type="ECO:0000313" key="12">
    <source>
        <dbReference type="EMBL" id="ABQ20708.1"/>
    </source>
</evidence>
<dbReference type="InterPro" id="IPR003593">
    <property type="entry name" value="AAA+_ATPase"/>
</dbReference>
<dbReference type="eggNOG" id="COG1120">
    <property type="taxonomic scope" value="Bacteria"/>
</dbReference>
<dbReference type="KEGG" id="vco:VC0395_A2581"/>
<keyword evidence="7 12" id="KW-0067">ATP-binding</keyword>
<dbReference type="GO" id="GO:0016887">
    <property type="term" value="F:ATP hydrolysis activity"/>
    <property type="evidence" value="ECO:0007669"/>
    <property type="project" value="InterPro"/>
</dbReference>
<dbReference type="KEGG" id="vcr:VC395_0233"/>
<dbReference type="PANTHER" id="PTHR42771">
    <property type="entry name" value="IRON(3+)-HYDROXAMATE IMPORT ATP-BINDING PROTEIN FHUC"/>
    <property type="match status" value="1"/>
</dbReference>
<evidence type="ECO:0000256" key="6">
    <source>
        <dbReference type="ARBA" id="ARBA00022741"/>
    </source>
</evidence>
<sequence>MAARQLPLLAGFVVFIECQLLGGSMFQLADIQMVRGGRTILAIDHLTIPTHELTVVLGHNGSGKSTLVSLLSGQQSPDNGQVTLNGQSLSSLPSKTLAKAVAFLPQKLPTSAGLTVRELVRLGRFPWRGTLGRWRKEDELIIDAALEKTGVSGFAHNLADELSGGERQRAWVAMLLAQQSPVLILDEPTSALDVHHQYQLMALLAELNQTQGVGIIVILHDLNLALRYATHIVALKQGQIAFEGGAELLLDEQRLSDLYHSPIRLIDHPNPISHSSTNKVSIVCA</sequence>
<comment type="subcellular location">
    <subcellularLocation>
        <location evidence="1">Cell membrane</location>
        <topology evidence="1">Peripheral membrane protein</topology>
    </subcellularLocation>
</comment>
<dbReference type="Gene3D" id="3.40.50.300">
    <property type="entry name" value="P-loop containing nucleotide triphosphate hydrolases"/>
    <property type="match status" value="1"/>
</dbReference>
<dbReference type="CDD" id="cd03214">
    <property type="entry name" value="ABC_Iron-Siderophores_B12_Hemin"/>
    <property type="match status" value="1"/>
</dbReference>
<gene>
    <name evidence="12" type="ordered locus">VC0395_A2581</name>
</gene>
<evidence type="ECO:0000313" key="13">
    <source>
        <dbReference type="Proteomes" id="UP000000249"/>
    </source>
</evidence>
<dbReference type="GO" id="GO:0006826">
    <property type="term" value="P:iron ion transport"/>
    <property type="evidence" value="ECO:0007669"/>
    <property type="project" value="UniProtKB-KW"/>
</dbReference>
<evidence type="ECO:0000256" key="8">
    <source>
        <dbReference type="ARBA" id="ARBA00023004"/>
    </source>
</evidence>
<evidence type="ECO:0000256" key="10">
    <source>
        <dbReference type="ARBA" id="ARBA00023136"/>
    </source>
</evidence>
<protein>
    <submittedName>
        <fullName evidence="12">Iron(III) ABC transporter, ATP-binding protein</fullName>
    </submittedName>
</protein>
<evidence type="ECO:0000256" key="4">
    <source>
        <dbReference type="ARBA" id="ARBA00022475"/>
    </source>
</evidence>
<dbReference type="InterPro" id="IPR027417">
    <property type="entry name" value="P-loop_NTPase"/>
</dbReference>
<keyword evidence="3" id="KW-0813">Transport</keyword>
<dbReference type="FunFam" id="3.40.50.300:FF:000134">
    <property type="entry name" value="Iron-enterobactin ABC transporter ATP-binding protein"/>
    <property type="match status" value="1"/>
</dbReference>
<dbReference type="InterPro" id="IPR003439">
    <property type="entry name" value="ABC_transporter-like_ATP-bd"/>
</dbReference>
<accession>A0A0H3AKG5</accession>
<evidence type="ECO:0000256" key="3">
    <source>
        <dbReference type="ARBA" id="ARBA00022448"/>
    </source>
</evidence>
<evidence type="ECO:0000256" key="5">
    <source>
        <dbReference type="ARBA" id="ARBA00022496"/>
    </source>
</evidence>
<reference evidence="12 13" key="1">
    <citation type="submission" date="2007-03" db="EMBL/GenBank/DDBJ databases">
        <authorList>
            <person name="Heidelberg J."/>
        </authorList>
    </citation>
    <scope>NUCLEOTIDE SEQUENCE [LARGE SCALE GENOMIC DNA]</scope>
    <source>
        <strain evidence="13">ATCC 39541 / Classical Ogawa 395 / O395</strain>
    </source>
</reference>
<keyword evidence="5" id="KW-0410">Iron transport</keyword>
<evidence type="ECO:0000256" key="2">
    <source>
        <dbReference type="ARBA" id="ARBA00005417"/>
    </source>
</evidence>
<keyword evidence="9" id="KW-0406">Ion transport</keyword>
<dbReference type="AlphaFoldDB" id="A0A0H3AKG5"/>
<dbReference type="PANTHER" id="PTHR42771:SF2">
    <property type="entry name" value="IRON(3+)-HYDROXAMATE IMPORT ATP-BINDING PROTEIN FHUC"/>
    <property type="match status" value="1"/>
</dbReference>
<dbReference type="Pfam" id="PF00005">
    <property type="entry name" value="ABC_tran"/>
    <property type="match status" value="1"/>
</dbReference>
<keyword evidence="8" id="KW-0408">Iron</keyword>
<keyword evidence="4" id="KW-1003">Cell membrane</keyword>
<dbReference type="GO" id="GO:0005524">
    <property type="term" value="F:ATP binding"/>
    <property type="evidence" value="ECO:0007669"/>
    <property type="project" value="UniProtKB-KW"/>
</dbReference>
<dbReference type="EMBL" id="CP000627">
    <property type="protein sequence ID" value="ABQ20708.1"/>
    <property type="molecule type" value="Genomic_DNA"/>
</dbReference>
<dbReference type="PROSITE" id="PS00211">
    <property type="entry name" value="ABC_TRANSPORTER_1"/>
    <property type="match status" value="1"/>
</dbReference>
<dbReference type="GO" id="GO:0005886">
    <property type="term" value="C:plasma membrane"/>
    <property type="evidence" value="ECO:0007669"/>
    <property type="project" value="UniProtKB-SubCell"/>
</dbReference>
<evidence type="ECO:0000256" key="1">
    <source>
        <dbReference type="ARBA" id="ARBA00004202"/>
    </source>
</evidence>
<dbReference type="InterPro" id="IPR017871">
    <property type="entry name" value="ABC_transporter-like_CS"/>
</dbReference>
<dbReference type="SUPFAM" id="SSF52540">
    <property type="entry name" value="P-loop containing nucleoside triphosphate hydrolases"/>
    <property type="match status" value="1"/>
</dbReference>
<evidence type="ECO:0000256" key="7">
    <source>
        <dbReference type="ARBA" id="ARBA00022840"/>
    </source>
</evidence>
<dbReference type="SMART" id="SM00382">
    <property type="entry name" value="AAA"/>
    <property type="match status" value="1"/>
</dbReference>
<keyword evidence="10" id="KW-0472">Membrane</keyword>
<dbReference type="Proteomes" id="UP000000249">
    <property type="component" value="Chromosome 1"/>
</dbReference>
<dbReference type="PROSITE" id="PS50893">
    <property type="entry name" value="ABC_TRANSPORTER_2"/>
    <property type="match status" value="1"/>
</dbReference>
<proteinExistence type="inferred from homology"/>
<organism evidence="12 13">
    <name type="scientific">Vibrio cholerae serotype O1 (strain ATCC 39541 / Classical Ogawa 395 / O395)</name>
    <dbReference type="NCBI Taxonomy" id="345073"/>
    <lineage>
        <taxon>Bacteria</taxon>
        <taxon>Pseudomonadati</taxon>
        <taxon>Pseudomonadota</taxon>
        <taxon>Gammaproteobacteria</taxon>
        <taxon>Vibrionales</taxon>
        <taxon>Vibrionaceae</taxon>
        <taxon>Vibrio</taxon>
    </lineage>
</organism>
<evidence type="ECO:0000256" key="9">
    <source>
        <dbReference type="ARBA" id="ARBA00023065"/>
    </source>
</evidence>
<dbReference type="InterPro" id="IPR051535">
    <property type="entry name" value="Siderophore_ABC-ATPase"/>
</dbReference>
<comment type="similarity">
    <text evidence="2">Belongs to the ABC transporter superfamily.</text>
</comment>
<keyword evidence="6" id="KW-0547">Nucleotide-binding</keyword>
<name>A0A0H3AKG5_VIBC3</name>
<dbReference type="PATRIC" id="fig|345073.21.peg.221"/>
<feature type="domain" description="ABC transporter" evidence="11">
    <location>
        <begin position="26"/>
        <end position="262"/>
    </location>
</feature>